<dbReference type="InterPro" id="IPR028540">
    <property type="entry name" value="AKAP12"/>
</dbReference>
<feature type="compositionally biased region" description="Basic and acidic residues" evidence="7">
    <location>
        <begin position="97"/>
        <end position="110"/>
    </location>
</feature>
<evidence type="ECO:0000256" key="6">
    <source>
        <dbReference type="PROSITE-ProRule" id="PRU01241"/>
    </source>
</evidence>
<organism evidence="11">
    <name type="scientific">Castor canadensis</name>
    <name type="common">American beaver</name>
    <dbReference type="NCBI Taxonomy" id="51338"/>
    <lineage>
        <taxon>Eukaryota</taxon>
        <taxon>Metazoa</taxon>
        <taxon>Chordata</taxon>
        <taxon>Craniata</taxon>
        <taxon>Vertebrata</taxon>
        <taxon>Euteleostomi</taxon>
        <taxon>Mammalia</taxon>
        <taxon>Eutheria</taxon>
        <taxon>Euarchontoglires</taxon>
        <taxon>Glires</taxon>
        <taxon>Rodentia</taxon>
        <taxon>Castorimorpha</taxon>
        <taxon>Castoridae</taxon>
        <taxon>Castor</taxon>
    </lineage>
</organism>
<feature type="compositionally biased region" description="Basic and acidic residues" evidence="7">
    <location>
        <begin position="1435"/>
        <end position="1449"/>
    </location>
</feature>
<evidence type="ECO:0000256" key="4">
    <source>
        <dbReference type="ARBA" id="ARBA00023136"/>
    </source>
</evidence>
<feature type="short sequence motif" description="AKAP CaM-binding" evidence="6">
    <location>
        <begin position="585"/>
        <end position="605"/>
    </location>
</feature>
<keyword evidence="10" id="KW-1185">Reference proteome</keyword>
<feature type="region of interest" description="Disordered" evidence="7">
    <location>
        <begin position="402"/>
        <end position="422"/>
    </location>
</feature>
<feature type="compositionally biased region" description="Basic and acidic residues" evidence="7">
    <location>
        <begin position="1709"/>
        <end position="1722"/>
    </location>
</feature>
<feature type="region of interest" description="Disordered" evidence="7">
    <location>
        <begin position="1399"/>
        <end position="1476"/>
    </location>
</feature>
<feature type="domain" description="A kinase-anchoring proteins AKAP-5 and AKAP-12 calmodulin (CaM)-binding" evidence="8">
    <location>
        <begin position="734"/>
        <end position="754"/>
    </location>
</feature>
<feature type="compositionally biased region" description="Basic and acidic residues" evidence="7">
    <location>
        <begin position="1201"/>
        <end position="1211"/>
    </location>
</feature>
<feature type="region of interest" description="Disordered" evidence="7">
    <location>
        <begin position="1507"/>
        <end position="1722"/>
    </location>
</feature>
<feature type="compositionally biased region" description="Basic and acidic residues" evidence="7">
    <location>
        <begin position="633"/>
        <end position="652"/>
    </location>
</feature>
<comment type="subcellular location">
    <subcellularLocation>
        <location evidence="1">Membrane</location>
        <topology evidence="1">Lipid-anchor</topology>
    </subcellularLocation>
</comment>
<feature type="region of interest" description="Disordered" evidence="7">
    <location>
        <begin position="1"/>
        <end position="153"/>
    </location>
</feature>
<dbReference type="KEGG" id="ccan:109694202"/>
<feature type="domain" description="A kinase-anchoring proteins AKAP-5 and AKAP-12 calmodulin (CaM)-binding" evidence="8">
    <location>
        <begin position="775"/>
        <end position="795"/>
    </location>
</feature>
<feature type="short sequence motif" description="AKAP CaM-binding" evidence="6">
    <location>
        <begin position="775"/>
        <end position="795"/>
    </location>
</feature>
<feature type="compositionally biased region" description="Basic and acidic residues" evidence="7">
    <location>
        <begin position="1339"/>
        <end position="1355"/>
    </location>
</feature>
<evidence type="ECO:0000256" key="7">
    <source>
        <dbReference type="SAM" id="MobiDB-lite"/>
    </source>
</evidence>
<feature type="compositionally biased region" description="Polar residues" evidence="7">
    <location>
        <begin position="1543"/>
        <end position="1553"/>
    </location>
</feature>
<name>A0A8B7VM73_CASCN</name>
<dbReference type="InterPro" id="IPR001573">
    <property type="entry name" value="AKAP_WSK"/>
</dbReference>
<feature type="compositionally biased region" description="Polar residues" evidence="7">
    <location>
        <begin position="1174"/>
        <end position="1183"/>
    </location>
</feature>
<feature type="region of interest" description="Disordered" evidence="7">
    <location>
        <begin position="293"/>
        <end position="351"/>
    </location>
</feature>
<dbReference type="GeneID" id="109694202"/>
<dbReference type="Proteomes" id="UP001732720">
    <property type="component" value="Chromosome 1"/>
</dbReference>
<feature type="compositionally biased region" description="Basic and acidic residues" evidence="7">
    <location>
        <begin position="1239"/>
        <end position="1266"/>
    </location>
</feature>
<dbReference type="PANTHER" id="PTHR23209">
    <property type="entry name" value="A-KINASE ANCHOR PROTEIN 12"/>
    <property type="match status" value="1"/>
</dbReference>
<evidence type="ECO:0000256" key="1">
    <source>
        <dbReference type="ARBA" id="ARBA00004635"/>
    </source>
</evidence>
<feature type="compositionally biased region" description="Low complexity" evidence="7">
    <location>
        <begin position="618"/>
        <end position="630"/>
    </location>
</feature>
<evidence type="ECO:0000256" key="2">
    <source>
        <dbReference type="ARBA" id="ARBA00022553"/>
    </source>
</evidence>
<dbReference type="GO" id="GO:0005737">
    <property type="term" value="C:cytoplasm"/>
    <property type="evidence" value="ECO:0007669"/>
    <property type="project" value="TreeGrafter"/>
</dbReference>
<feature type="compositionally biased region" description="Low complexity" evidence="7">
    <location>
        <begin position="718"/>
        <end position="738"/>
    </location>
</feature>
<dbReference type="CTD" id="9590"/>
<dbReference type="GO" id="GO:0010739">
    <property type="term" value="P:positive regulation of protein kinase A signaling"/>
    <property type="evidence" value="ECO:0007669"/>
    <property type="project" value="InterPro"/>
</dbReference>
<dbReference type="PANTHER" id="PTHR23209:SF4">
    <property type="entry name" value="A-KINASE ANCHOR PROTEIN 12"/>
    <property type="match status" value="1"/>
</dbReference>
<feature type="region of interest" description="Disordered" evidence="7">
    <location>
        <begin position="1105"/>
        <end position="1316"/>
    </location>
</feature>
<reference evidence="11" key="2">
    <citation type="submission" date="2025-04" db="UniProtKB">
        <authorList>
            <consortium name="RefSeq"/>
        </authorList>
    </citation>
    <scope>IDENTIFICATION</scope>
    <source>
        <tissue evidence="11">Leukocyte</tissue>
    </source>
</reference>
<sequence length="1722" mass="186261">MGAGSSTEQRSPEQPPAESDTPADREPSGGGPEEEATPGTAGDPAIATADPATKLLQKNGQLSTANGLSEQGDLSSQEGAPTGQEEEVTVTDVGQRGPEDVREKDSDKEMATNCTATEDIKDGQEEIPEILEQIPSSASNLEETAQPSESQTSDVGFKKVFKFVGFKFTVKKDKNEKSDTVQLLTVKKEEGEGAGAGDHQEPSMETEETATKELELKQSTETSEDTLMHEQSNTEIYPRAESAQAAEEGKDEGEERPEKELAKSPESATSPVTTETASPFKKFFTHGWAGWRKKTSFRKPKEDELEASEKKKEQETEKVDLEENEKTEEICEPPIASEQPQEPAEGVDQARLSADYEKVELPLEDPASGLQGSAEEKCAPLATEVFDEKIEVHQEVVAEVHISTTEKETEGQEADVEGTVESLSPEKLVEANVEPQEAKPAEEVKLKELCISGGDHLQPTDLSPDEKVLSKHPEGIVSEVDLLSSQERIKVQGSPLKKLFSSTGLKKLSGKRQKGKRGDEEPGEQHPVPLESPDSGDEQKGESSASSPDEPEEITGLEKGVAEGQQEGEVEEGAISDGEKKREGITPWASFKKMVTPKKRVRRPSESDKEDELDKIKSATLSSTESTASEMQEEIKGVGEEQKPEEPKRKVDTSVSWEALICVGSSKKRARKASSSDEEGGPKSMGGDAHRAEEAARDKEPGADVVLASSQEQDQAQGSSSPEAAGSPSEGEGASPWESFKRLVTPRKKPKSKPEEKTEDLGIEHSASDIEPGKEDAWVSIKKFIPGRRKKRSDGKQEQAALEDAGPTEVNEDDSDVPAVVPLSEYDAVEREKTEAQKAQKSAEKPEEQVMGFVSEEISKTLVHTVTVAVIDGTRAVTIVEERSPSWISASVTEPLEPVDDETVPLAKEVIERDIVAEETPVVSQTVPESREVHKVTILSEAELTSEAVIAAETTEAIGTEEATEASGAEETTEMVSAVSQLTDSPDTTEEATPVQEVEGGVPDLEDLERQTQAVLQAVAEKVKEESEWPDTLKQEAAIQTTREAELKASEKVEDVEEGEAPGPREEREVKLEVHIQEANTERFTQGAVMVQPTLESLEEVPEVTACTESGEPVIPSQAEKPQESEVGQAVPPDSAETPTDSETNGSTPVADLEALDTIQDDEVMKSHEENTFAPGTQPQATEAETIPAHKEASASFQSQEENKEQSRTEDVLEYTEQEQTAEEVPVSTEVVQEVRQSVNEEMKDEPRVEGHESSTSTDRTDRQEEVTEIALDGEVECEKDDNIEPQRPSPEEEETETQAEREKNETKPTPAGQELELKTAAPICEELSPQLIQIVDRPVSDRGREVSSLEHQEDSGCIEVQVQSSDASVTLTAAVEEEHLAETGETLESAGAHSTPVVKFSEKDEDWTPQPGDDTVPEGPESRAESVTVTASATHEKGHCDLEGERGAFQEQGPDEGDQQVGCQEGNVTDVKEGDLEADNEILGLETESSKLVQNIIQTAVDQFGQTEAAASETPDLQTQASPEQSNSQGAGQKTEDDRQQAPAQDETQAIATQDEFVLTTVGPAPSDIPEDSSEASENMVMVEVESSSVNGPQCEEVIPPSDTDGDGTKAKLVPDDGQAELGERVEKPSFESKEKETGEATLHPGNQFSALSDTDACGGGTKESSGANGLKGTQEEDSQEGGLQEGEGHSEPEKEMKPQKEEEELENRESEPPKPKLTEH</sequence>
<feature type="compositionally biased region" description="Basic and acidic residues" evidence="7">
    <location>
        <begin position="828"/>
        <end position="848"/>
    </location>
</feature>
<feature type="region of interest" description="Disordered" evidence="7">
    <location>
        <begin position="1336"/>
        <end position="1362"/>
    </location>
</feature>
<keyword evidence="4" id="KW-0472">Membrane</keyword>
<feature type="compositionally biased region" description="Polar residues" evidence="7">
    <location>
        <begin position="1516"/>
        <end position="1533"/>
    </location>
</feature>
<feature type="compositionally biased region" description="Low complexity" evidence="7">
    <location>
        <begin position="1577"/>
        <end position="1592"/>
    </location>
</feature>
<protein>
    <submittedName>
        <fullName evidence="11">A-kinase anchor protein 12 isoform X1</fullName>
    </submittedName>
</protein>
<feature type="compositionally biased region" description="Basic and acidic residues" evidence="7">
    <location>
        <begin position="1688"/>
        <end position="1702"/>
    </location>
</feature>
<dbReference type="GO" id="GO:0051018">
    <property type="term" value="F:protein kinase A binding"/>
    <property type="evidence" value="ECO:0007669"/>
    <property type="project" value="InterPro"/>
</dbReference>
<feature type="region of interest" description="Disordered" evidence="7">
    <location>
        <begin position="1045"/>
        <end position="1069"/>
    </location>
</feature>
<dbReference type="GO" id="GO:0016020">
    <property type="term" value="C:membrane"/>
    <property type="evidence" value="ECO:0007669"/>
    <property type="project" value="UniProtKB-SubCell"/>
</dbReference>
<evidence type="ECO:0000259" key="8">
    <source>
        <dbReference type="PROSITE" id="PS51893"/>
    </source>
</evidence>
<feature type="region of interest" description="Disordered" evidence="7">
    <location>
        <begin position="479"/>
        <end position="848"/>
    </location>
</feature>
<evidence type="ECO:0000256" key="5">
    <source>
        <dbReference type="ARBA" id="ARBA00023288"/>
    </source>
</evidence>
<evidence type="ECO:0000256" key="3">
    <source>
        <dbReference type="ARBA" id="ARBA00022860"/>
    </source>
</evidence>
<feature type="compositionally biased region" description="Polar residues" evidence="7">
    <location>
        <begin position="136"/>
        <end position="153"/>
    </location>
</feature>
<dbReference type="GO" id="GO:0007165">
    <property type="term" value="P:signal transduction"/>
    <property type="evidence" value="ECO:0007669"/>
    <property type="project" value="TreeGrafter"/>
</dbReference>
<accession>A0A8B7VM73</accession>
<dbReference type="OrthoDB" id="8931760at2759"/>
<gene>
    <name evidence="9 11" type="primary">Akap12</name>
</gene>
<dbReference type="RefSeq" id="XP_020031585.1">
    <property type="nucleotide sequence ID" value="XM_020175996.1"/>
</dbReference>
<feature type="compositionally biased region" description="Polar residues" evidence="7">
    <location>
        <begin position="1137"/>
        <end position="1148"/>
    </location>
</feature>
<feature type="compositionally biased region" description="Basic and acidic residues" evidence="7">
    <location>
        <begin position="603"/>
        <end position="617"/>
    </location>
</feature>
<dbReference type="GO" id="GO:0090036">
    <property type="term" value="P:regulation of protein kinase C signaling"/>
    <property type="evidence" value="ECO:0007669"/>
    <property type="project" value="InterPro"/>
</dbReference>
<proteinExistence type="predicted"/>
<keyword evidence="3 6" id="KW-0112">Calmodulin-binding</keyword>
<feature type="compositionally biased region" description="Polar residues" evidence="7">
    <location>
        <begin position="708"/>
        <end position="717"/>
    </location>
</feature>
<feature type="compositionally biased region" description="Polar residues" evidence="7">
    <location>
        <begin position="56"/>
        <end position="79"/>
    </location>
</feature>
<feature type="short sequence motif" description="AKAP CaM-binding" evidence="6">
    <location>
        <begin position="734"/>
        <end position="754"/>
    </location>
</feature>
<keyword evidence="2" id="KW-0597">Phosphoprotein</keyword>
<feature type="compositionally biased region" description="Acidic residues" evidence="7">
    <location>
        <begin position="1212"/>
        <end position="1222"/>
    </location>
</feature>
<feature type="region of interest" description="Disordered" evidence="7">
    <location>
        <begin position="177"/>
        <end position="281"/>
    </location>
</feature>
<feature type="compositionally biased region" description="Acidic residues" evidence="7">
    <location>
        <begin position="1272"/>
        <end position="1284"/>
    </location>
</feature>
<dbReference type="Ensembl" id="ENSCCNT00000033457.1">
    <property type="protein sequence ID" value="ENSCCNP00000026385.1"/>
    <property type="gene ID" value="ENSCCNG00000025611.1"/>
</dbReference>
<evidence type="ECO:0000313" key="10">
    <source>
        <dbReference type="Proteomes" id="UP001732720"/>
    </source>
</evidence>
<reference evidence="9" key="1">
    <citation type="submission" date="2023-09" db="UniProtKB">
        <authorList>
            <consortium name="Ensembl"/>
        </authorList>
    </citation>
    <scope>IDENTIFICATION</scope>
</reference>
<dbReference type="Pfam" id="PF03832">
    <property type="entry name" value="WSK"/>
    <property type="match status" value="3"/>
</dbReference>
<feature type="compositionally biased region" description="Basic and acidic residues" evidence="7">
    <location>
        <begin position="1623"/>
        <end position="1640"/>
    </location>
</feature>
<feature type="compositionally biased region" description="Polar residues" evidence="7">
    <location>
        <begin position="266"/>
        <end position="277"/>
    </location>
</feature>
<feature type="compositionally biased region" description="Basic and acidic residues" evidence="7">
    <location>
        <begin position="209"/>
        <end position="218"/>
    </location>
</feature>
<dbReference type="GO" id="GO:0005516">
    <property type="term" value="F:calmodulin binding"/>
    <property type="evidence" value="ECO:0007669"/>
    <property type="project" value="UniProtKB-UniRule"/>
</dbReference>
<evidence type="ECO:0000313" key="9">
    <source>
        <dbReference type="Ensembl" id="ENSCCNP00000026385.1"/>
    </source>
</evidence>
<feature type="compositionally biased region" description="Basic and acidic residues" evidence="7">
    <location>
        <begin position="299"/>
        <end position="321"/>
    </location>
</feature>
<keyword evidence="5" id="KW-0449">Lipoprotein</keyword>
<evidence type="ECO:0000313" key="11">
    <source>
        <dbReference type="RefSeq" id="XP_020031585.1"/>
    </source>
</evidence>
<feature type="domain" description="A kinase-anchoring proteins AKAP-5 and AKAP-12 calmodulin (CaM)-binding" evidence="8">
    <location>
        <begin position="585"/>
        <end position="605"/>
    </location>
</feature>
<dbReference type="PROSITE" id="PS51893">
    <property type="entry name" value="AKAP_CAM_BD"/>
    <property type="match status" value="3"/>
</dbReference>
<feature type="compositionally biased region" description="Basic and acidic residues" evidence="7">
    <location>
        <begin position="688"/>
        <end position="702"/>
    </location>
</feature>
<feature type="compositionally biased region" description="Basic and acidic residues" evidence="7">
    <location>
        <begin position="752"/>
        <end position="777"/>
    </location>
</feature>